<keyword evidence="3" id="KW-1185">Reference proteome</keyword>
<organism evidence="2 3">
    <name type="scientific">Gemmatimonas groenlandica</name>
    <dbReference type="NCBI Taxonomy" id="2732249"/>
    <lineage>
        <taxon>Bacteria</taxon>
        <taxon>Pseudomonadati</taxon>
        <taxon>Gemmatimonadota</taxon>
        <taxon>Gemmatimonadia</taxon>
        <taxon>Gemmatimonadales</taxon>
        <taxon>Gemmatimonadaceae</taxon>
        <taxon>Gemmatimonas</taxon>
    </lineage>
</organism>
<protein>
    <recommendedName>
        <fullName evidence="4">PorV/PorQ family protein</fullName>
    </recommendedName>
</protein>
<evidence type="ECO:0000313" key="2">
    <source>
        <dbReference type="EMBL" id="QJR34565.1"/>
    </source>
</evidence>
<keyword evidence="1" id="KW-0732">Signal</keyword>
<feature type="chain" id="PRO_5027091014" description="PorV/PorQ family protein" evidence="1">
    <location>
        <begin position="30"/>
        <end position="317"/>
    </location>
</feature>
<evidence type="ECO:0008006" key="4">
    <source>
        <dbReference type="Google" id="ProtNLM"/>
    </source>
</evidence>
<name>A0A6M4IKH9_9BACT</name>
<dbReference type="AlphaFoldDB" id="A0A6M4IKH9"/>
<feature type="signal peptide" evidence="1">
    <location>
        <begin position="1"/>
        <end position="29"/>
    </location>
</feature>
<evidence type="ECO:0000313" key="3">
    <source>
        <dbReference type="Proteomes" id="UP000500938"/>
    </source>
</evidence>
<gene>
    <name evidence="2" type="ORF">HKW67_03040</name>
</gene>
<proteinExistence type="predicted"/>
<sequence length="317" mass="32989">MSRSLLRHSAMAACVASVCAGALASSAQAQAPASDQRERYAPLILKLPATARVMSLGGAQAALRDVDAVFGNPALVGTATGLAFGAERYASGATAGQFASSSTIGPLGLGVGVQLLDAGPRYGTFPATSEVLTRENAAGASSLATTLAASLTWKQMRWGIGAKYVEERVTNDRAAGVVFDIGVSKALQFLNSTVGVAVQHVGPRLEVAGRRESLPSQLALGIATAPRGLGKWFDLSGTAQLDVRRDGELFPRGGVELSYSPLEGIGFTGRVGGRRPQLREERPVAVGGGLTVDRFTLDYGWEALRDGGGHRITVRLR</sequence>
<accession>A0A6M4IKH9</accession>
<dbReference type="KEGG" id="ggr:HKW67_03040"/>
<reference evidence="2 3" key="1">
    <citation type="submission" date="2020-05" db="EMBL/GenBank/DDBJ databases">
        <title>Complete genome sequence of Gemmatimonas greenlandica TET16.</title>
        <authorList>
            <person name="Zeng Y."/>
        </authorList>
    </citation>
    <scope>NUCLEOTIDE SEQUENCE [LARGE SCALE GENOMIC DNA]</scope>
    <source>
        <strain evidence="2 3">TET16</strain>
    </source>
</reference>
<dbReference type="Proteomes" id="UP000500938">
    <property type="component" value="Chromosome"/>
</dbReference>
<dbReference type="RefSeq" id="WP_171223992.1">
    <property type="nucleotide sequence ID" value="NZ_CP053085.1"/>
</dbReference>
<dbReference type="EMBL" id="CP053085">
    <property type="protein sequence ID" value="QJR34565.1"/>
    <property type="molecule type" value="Genomic_DNA"/>
</dbReference>
<evidence type="ECO:0000256" key="1">
    <source>
        <dbReference type="SAM" id="SignalP"/>
    </source>
</evidence>